<dbReference type="Pfam" id="PF01323">
    <property type="entry name" value="DSBA"/>
    <property type="match status" value="1"/>
</dbReference>
<dbReference type="SUPFAM" id="SSF52833">
    <property type="entry name" value="Thioredoxin-like"/>
    <property type="match status" value="1"/>
</dbReference>
<dbReference type="STRING" id="1072389.K1WXN1"/>
<dbReference type="GO" id="GO:0005777">
    <property type="term" value="C:peroxisome"/>
    <property type="evidence" value="ECO:0007669"/>
    <property type="project" value="TreeGrafter"/>
</dbReference>
<dbReference type="eggNOG" id="ENOG502RH77">
    <property type="taxonomic scope" value="Eukaryota"/>
</dbReference>
<sequence>MMRPSPRGASLTIYVDCVSPYSWFGTTALLKHRPAILAHGVTVDIVPFFLGGARDAAGNPWQPTPKYREAFSNQDTVMTGELLGLKIVTPKEFPIMSLFPVRVATYIKSQHSAARFEASFLALAAGYWSKGIKISKPEGIIQALSGIFSEEEVREIMQGAVSPANKKLMLDRTRESQAFGAPWIVGVNSEGEKKMWFGSDRWDQVFYHLGVPYKGLEVVGVKESKL</sequence>
<gene>
    <name evidence="2" type="ORF">MBM_04889</name>
</gene>
<name>K1WXN1_MARBU</name>
<keyword evidence="2" id="KW-0808">Transferase</keyword>
<dbReference type="GO" id="GO:0005739">
    <property type="term" value="C:mitochondrion"/>
    <property type="evidence" value="ECO:0007669"/>
    <property type="project" value="TreeGrafter"/>
</dbReference>
<feature type="domain" description="DSBA-like thioredoxin" evidence="1">
    <location>
        <begin position="11"/>
        <end position="209"/>
    </location>
</feature>
<dbReference type="EMBL" id="JH921437">
    <property type="protein sequence ID" value="EKD17312.1"/>
    <property type="molecule type" value="Genomic_DNA"/>
</dbReference>
<evidence type="ECO:0000313" key="2">
    <source>
        <dbReference type="EMBL" id="EKD17312.1"/>
    </source>
</evidence>
<evidence type="ECO:0000259" key="1">
    <source>
        <dbReference type="Pfam" id="PF01323"/>
    </source>
</evidence>
<dbReference type="PANTHER" id="PTHR42943:SF13">
    <property type="entry name" value="GLUTATHIONE S-TRANSFERASE KAPPA-RELATED"/>
    <property type="match status" value="1"/>
</dbReference>
<organism evidence="2 3">
    <name type="scientific">Marssonina brunnea f. sp. multigermtubi (strain MB_m1)</name>
    <name type="common">Marssonina leaf spot fungus</name>
    <dbReference type="NCBI Taxonomy" id="1072389"/>
    <lineage>
        <taxon>Eukaryota</taxon>
        <taxon>Fungi</taxon>
        <taxon>Dikarya</taxon>
        <taxon>Ascomycota</taxon>
        <taxon>Pezizomycotina</taxon>
        <taxon>Leotiomycetes</taxon>
        <taxon>Helotiales</taxon>
        <taxon>Drepanopezizaceae</taxon>
        <taxon>Drepanopeziza</taxon>
    </lineage>
</organism>
<proteinExistence type="predicted"/>
<dbReference type="AlphaFoldDB" id="K1WXN1"/>
<evidence type="ECO:0000313" key="3">
    <source>
        <dbReference type="Proteomes" id="UP000006753"/>
    </source>
</evidence>
<dbReference type="Gene3D" id="3.40.30.10">
    <property type="entry name" value="Glutaredoxin"/>
    <property type="match status" value="1"/>
</dbReference>
<dbReference type="InterPro" id="IPR051924">
    <property type="entry name" value="GST_Kappa/NadH"/>
</dbReference>
<accession>K1WXN1</accession>
<dbReference type="HOGENOM" id="CLU_069253_1_0_1"/>
<dbReference type="InterPro" id="IPR001853">
    <property type="entry name" value="DSBA-like_thioredoxin_dom"/>
</dbReference>
<dbReference type="GO" id="GO:0004364">
    <property type="term" value="F:glutathione transferase activity"/>
    <property type="evidence" value="ECO:0007669"/>
    <property type="project" value="TreeGrafter"/>
</dbReference>
<dbReference type="OMA" id="PFWGFDR"/>
<dbReference type="GeneID" id="18760824"/>
<dbReference type="Proteomes" id="UP000006753">
    <property type="component" value="Unassembled WGS sequence"/>
</dbReference>
<dbReference type="InterPro" id="IPR036249">
    <property type="entry name" value="Thioredoxin-like_sf"/>
</dbReference>
<dbReference type="GO" id="GO:0004602">
    <property type="term" value="F:glutathione peroxidase activity"/>
    <property type="evidence" value="ECO:0007669"/>
    <property type="project" value="TreeGrafter"/>
</dbReference>
<dbReference type="PANTHER" id="PTHR42943">
    <property type="entry name" value="GLUTATHIONE S-TRANSFERASE KAPPA"/>
    <property type="match status" value="1"/>
</dbReference>
<dbReference type="InParanoid" id="K1WXN1"/>
<dbReference type="KEGG" id="mbe:MBM_04889"/>
<reference evidence="2 3" key="1">
    <citation type="journal article" date="2012" name="BMC Genomics">
        <title>Sequencing the genome of Marssonina brunnea reveals fungus-poplar co-evolution.</title>
        <authorList>
            <person name="Zhu S."/>
            <person name="Cao Y.-Z."/>
            <person name="Jiang C."/>
            <person name="Tan B.-Y."/>
            <person name="Wang Z."/>
            <person name="Feng S."/>
            <person name="Zhang L."/>
            <person name="Su X.-H."/>
            <person name="Brejova B."/>
            <person name="Vinar T."/>
            <person name="Xu M."/>
            <person name="Wang M.-X."/>
            <person name="Zhang S.-G."/>
            <person name="Huang M.-R."/>
            <person name="Wu R."/>
            <person name="Zhou Y."/>
        </authorList>
    </citation>
    <scope>NUCLEOTIDE SEQUENCE [LARGE SCALE GENOMIC DNA]</scope>
    <source>
        <strain evidence="2 3">MB_m1</strain>
    </source>
</reference>
<dbReference type="GO" id="GO:0006749">
    <property type="term" value="P:glutathione metabolic process"/>
    <property type="evidence" value="ECO:0007669"/>
    <property type="project" value="TreeGrafter"/>
</dbReference>
<protein>
    <submittedName>
        <fullName evidence="2">Glutathione S-transferase kappa 1</fullName>
    </submittedName>
</protein>
<keyword evidence="3" id="KW-1185">Reference proteome</keyword>
<dbReference type="OrthoDB" id="4664297at2759"/>